<evidence type="ECO:0000259" key="2">
    <source>
        <dbReference type="Pfam" id="PF04984"/>
    </source>
</evidence>
<evidence type="ECO:0000259" key="3">
    <source>
        <dbReference type="Pfam" id="PF17482"/>
    </source>
</evidence>
<dbReference type="Gene3D" id="3.40.50.11780">
    <property type="match status" value="1"/>
</dbReference>
<dbReference type="Pfam" id="PF17482">
    <property type="entry name" value="Phage_sheath_1C"/>
    <property type="match status" value="1"/>
</dbReference>
<dbReference type="PANTHER" id="PTHR35861">
    <property type="match status" value="1"/>
</dbReference>
<proteinExistence type="inferred from homology"/>
<dbReference type="InterPro" id="IPR052042">
    <property type="entry name" value="Tail_sheath_structural"/>
</dbReference>
<evidence type="ECO:0000256" key="1">
    <source>
        <dbReference type="ARBA" id="ARBA00008005"/>
    </source>
</evidence>
<dbReference type="Proteomes" id="UP000030081">
    <property type="component" value="Chromosome 2"/>
</dbReference>
<evidence type="ECO:0000313" key="5">
    <source>
        <dbReference type="Proteomes" id="UP000030081"/>
    </source>
</evidence>
<dbReference type="KEGG" id="vcy:IX92_20320"/>
<comment type="similarity">
    <text evidence="1">Belongs to the myoviridae tail sheath protein family.</text>
</comment>
<feature type="domain" description="Tail sheath protein subtilisin-like" evidence="2">
    <location>
        <begin position="213"/>
        <end position="378"/>
    </location>
</feature>
<protein>
    <submittedName>
        <fullName evidence="4">Major tail sheath protein</fullName>
    </submittedName>
</protein>
<sequence length="492" mass="53671">MPKWLHGSEVIEMDDGVRAITSTKMSVIGIALESDDASPATKATLAVGATVLGDDLMFTAVAAGKDGNAINITIQSATDADAAASVAVLGKAITITLATDANTLPTTKVTDIPALIEGSNEAKALVLCTTTTDEEDAGIPDIFNKSFLEGGLDEPFPELKPVLITGRLSQAKGLGVTSEAYKSMRSIMDQTGALVVAVRAKKITAPEKAGSNIIEAINKFSEAKAETQYKPRILIAPRFSHIDGVAKALESQAARLRGFAYVDCEQTATYIDAMKRAKSFGGRVEVQWPMMKVHDTDLNQEVPRPTSEFAAGLRARIDAEKGVHWSKSNQEIYNVVGTWVPVEWELSDENCVANVLNQNKVSTVIREGGYRFWGNRSCATDPKWTFECVRRVADMINDSIESAHLWAVDMPGTTQYLQDVISGVKSYMAQLRYEGVIPGGDAWLDKELNTPETMSKGIVYFDFDYGVYYPMEHLIFRSRLNMGYLEEVISNV</sequence>
<dbReference type="InterPro" id="IPR020287">
    <property type="entry name" value="Tail_sheath_C"/>
</dbReference>
<dbReference type="AlphaFoldDB" id="A0AAN0SF95"/>
<dbReference type="EMBL" id="CP009618">
    <property type="protein sequence ID" value="AIW21357.1"/>
    <property type="molecule type" value="Genomic_DNA"/>
</dbReference>
<reference evidence="4 5" key="1">
    <citation type="submission" date="2014-10" db="EMBL/GenBank/DDBJ databases">
        <title>The Complete Genome Sequence for the Shellfish Pathogen Vibrio coralliilyticus RE98 Isolated from a Shellfish Hatchery.</title>
        <authorList>
            <person name="Richards G.P."/>
            <person name="Bono J.L."/>
            <person name="Watson M.A."/>
            <person name="Needleman D.S."/>
        </authorList>
    </citation>
    <scope>NUCLEOTIDE SEQUENCE [LARGE SCALE GENOMIC DNA]</scope>
    <source>
        <strain evidence="4 5">RE98</strain>
    </source>
</reference>
<gene>
    <name evidence="4" type="ORF">IX92_20320</name>
</gene>
<evidence type="ECO:0000313" key="4">
    <source>
        <dbReference type="EMBL" id="AIW21357.1"/>
    </source>
</evidence>
<dbReference type="PANTHER" id="PTHR35861:SF1">
    <property type="entry name" value="PHAGE TAIL SHEATH PROTEIN"/>
    <property type="match status" value="1"/>
</dbReference>
<dbReference type="RefSeq" id="WP_043010317.1">
    <property type="nucleotide sequence ID" value="NZ_CP009618.1"/>
</dbReference>
<name>A0AAN0SF95_9VIBR</name>
<accession>A0AAN0SF95</accession>
<dbReference type="Pfam" id="PF04984">
    <property type="entry name" value="Phage_sheath_1"/>
    <property type="match status" value="1"/>
</dbReference>
<dbReference type="InterPro" id="IPR035089">
    <property type="entry name" value="Phage_sheath_subtilisin"/>
</dbReference>
<organism evidence="4 5">
    <name type="scientific">Vibrio coralliilyticus</name>
    <dbReference type="NCBI Taxonomy" id="190893"/>
    <lineage>
        <taxon>Bacteria</taxon>
        <taxon>Pseudomonadati</taxon>
        <taxon>Pseudomonadota</taxon>
        <taxon>Gammaproteobacteria</taxon>
        <taxon>Vibrionales</taxon>
        <taxon>Vibrionaceae</taxon>
        <taxon>Vibrio</taxon>
    </lineage>
</organism>
<keyword evidence="5" id="KW-1185">Reference proteome</keyword>
<feature type="domain" description="Tail sheath protein C-terminal" evidence="3">
    <location>
        <begin position="380"/>
        <end position="480"/>
    </location>
</feature>